<organism evidence="4 5">
    <name type="scientific">Cloacibacillus evryensis</name>
    <dbReference type="NCBI Taxonomy" id="508460"/>
    <lineage>
        <taxon>Bacteria</taxon>
        <taxon>Thermotogati</taxon>
        <taxon>Synergistota</taxon>
        <taxon>Synergistia</taxon>
        <taxon>Synergistales</taxon>
        <taxon>Synergistaceae</taxon>
        <taxon>Cloacibacillus</taxon>
    </lineage>
</organism>
<dbReference type="AlphaFoldDB" id="A0AAW5JXY1"/>
<keyword evidence="2" id="KW-0288">FMN</keyword>
<gene>
    <name evidence="4" type="ORF">NE630_01460</name>
</gene>
<dbReference type="InterPro" id="IPR051796">
    <property type="entry name" value="ISF_SsuE-like"/>
</dbReference>
<reference evidence="4 5" key="1">
    <citation type="submission" date="2022-06" db="EMBL/GenBank/DDBJ databases">
        <title>Isolation of gut microbiota from human fecal samples.</title>
        <authorList>
            <person name="Pamer E.G."/>
            <person name="Barat B."/>
            <person name="Waligurski E."/>
            <person name="Medina S."/>
            <person name="Paddock L."/>
            <person name="Mostad J."/>
        </authorList>
    </citation>
    <scope>NUCLEOTIDE SEQUENCE [LARGE SCALE GENOMIC DNA]</scope>
    <source>
        <strain evidence="4 5">DFI.9.90</strain>
    </source>
</reference>
<dbReference type="Gene3D" id="3.40.50.360">
    <property type="match status" value="1"/>
</dbReference>
<dbReference type="GO" id="GO:0016491">
    <property type="term" value="F:oxidoreductase activity"/>
    <property type="evidence" value="ECO:0007669"/>
    <property type="project" value="InterPro"/>
</dbReference>
<dbReference type="RefSeq" id="WP_256181222.1">
    <property type="nucleotide sequence ID" value="NZ_CAJLEK010000124.1"/>
</dbReference>
<dbReference type="InterPro" id="IPR029039">
    <property type="entry name" value="Flavoprotein-like_sf"/>
</dbReference>
<dbReference type="EMBL" id="JANFYT010000002">
    <property type="protein sequence ID" value="MCQ4813087.1"/>
    <property type="molecule type" value="Genomic_DNA"/>
</dbReference>
<evidence type="ECO:0000313" key="4">
    <source>
        <dbReference type="EMBL" id="MCQ4813087.1"/>
    </source>
</evidence>
<keyword evidence="1" id="KW-0285">Flavoprotein</keyword>
<feature type="domain" description="NADPH-dependent FMN reductase-like" evidence="3">
    <location>
        <begin position="1"/>
        <end position="107"/>
    </location>
</feature>
<dbReference type="PANTHER" id="PTHR43278">
    <property type="entry name" value="NAD(P)H-DEPENDENT FMN-CONTAINING OXIDOREDUCTASE YWQN-RELATED"/>
    <property type="match status" value="1"/>
</dbReference>
<sequence length="223" mass="25063">MKIYILDGGPRKNRNTSAMCASFAKGAAGAGAETETVRLFDYSYTGCRSCFACKVRGGSSFGRCGWRDGISELLEAAANADGVVFASPVYLGTITPQLHAFVERLVFPFIVYDKNYSVIAPKRFETAVIYTMNVKERMFADEYIGAENGGPLGFFERYVTRVFTKPERVCAFNTYQFDDYGKYVADGWDEREKAEWRARELPRELQNAFDAGARMAEKIKKNL</sequence>
<evidence type="ECO:0000256" key="1">
    <source>
        <dbReference type="ARBA" id="ARBA00022630"/>
    </source>
</evidence>
<keyword evidence="5" id="KW-1185">Reference proteome</keyword>
<dbReference type="InterPro" id="IPR005025">
    <property type="entry name" value="FMN_Rdtase-like_dom"/>
</dbReference>
<dbReference type="SUPFAM" id="SSF52218">
    <property type="entry name" value="Flavoproteins"/>
    <property type="match status" value="1"/>
</dbReference>
<proteinExistence type="predicted"/>
<dbReference type="PANTHER" id="PTHR43278:SF2">
    <property type="entry name" value="IRON-SULFUR FLAVOPROTEIN"/>
    <property type="match status" value="1"/>
</dbReference>
<evidence type="ECO:0000313" key="5">
    <source>
        <dbReference type="Proteomes" id="UP001205919"/>
    </source>
</evidence>
<name>A0AAW5JXY1_9BACT</name>
<accession>A0AAW5JXY1</accession>
<protein>
    <submittedName>
        <fullName evidence="4">Flavodoxin family protein</fullName>
    </submittedName>
</protein>
<dbReference type="Pfam" id="PF03358">
    <property type="entry name" value="FMN_red"/>
    <property type="match status" value="1"/>
</dbReference>
<comment type="caution">
    <text evidence="4">The sequence shown here is derived from an EMBL/GenBank/DDBJ whole genome shotgun (WGS) entry which is preliminary data.</text>
</comment>
<evidence type="ECO:0000259" key="3">
    <source>
        <dbReference type="Pfam" id="PF03358"/>
    </source>
</evidence>
<dbReference type="Proteomes" id="UP001205919">
    <property type="component" value="Unassembled WGS sequence"/>
</dbReference>
<evidence type="ECO:0000256" key="2">
    <source>
        <dbReference type="ARBA" id="ARBA00022643"/>
    </source>
</evidence>